<dbReference type="InterPro" id="IPR006400">
    <property type="entry name" value="Hopene-cyclase"/>
</dbReference>
<evidence type="ECO:0000256" key="1">
    <source>
        <dbReference type="ARBA" id="ARBA00004999"/>
    </source>
</evidence>
<evidence type="ECO:0000256" key="4">
    <source>
        <dbReference type="ARBA" id="ARBA00023235"/>
    </source>
</evidence>
<dbReference type="NCBIfam" id="TIGR01507">
    <property type="entry name" value="hopene_cyclase"/>
    <property type="match status" value="1"/>
</dbReference>
<evidence type="ECO:0000259" key="6">
    <source>
        <dbReference type="Pfam" id="PF13249"/>
    </source>
</evidence>
<dbReference type="PANTHER" id="PTHR11764:SF20">
    <property type="entry name" value="LANOSTEROL SYNTHASE"/>
    <property type="match status" value="1"/>
</dbReference>
<dbReference type="RefSeq" id="WP_189573850.1">
    <property type="nucleotide sequence ID" value="NZ_BMXU01000001.1"/>
</dbReference>
<dbReference type="SUPFAM" id="SSF48239">
    <property type="entry name" value="Terpenoid cyclases/Protein prenyltransferases"/>
    <property type="match status" value="2"/>
</dbReference>
<dbReference type="InterPro" id="IPR018333">
    <property type="entry name" value="Squalene_cyclase"/>
</dbReference>
<dbReference type="EC" id="5.4.99.17" evidence="7"/>
<name>A0ABV7M919_9PROT</name>
<evidence type="ECO:0000313" key="7">
    <source>
        <dbReference type="EMBL" id="MFC3301945.1"/>
    </source>
</evidence>
<dbReference type="PANTHER" id="PTHR11764">
    <property type="entry name" value="TERPENE CYCLASE/MUTASE FAMILY MEMBER"/>
    <property type="match status" value="1"/>
</dbReference>
<protein>
    <submittedName>
        <fullName evidence="7">Squalene--hopene cyclase</fullName>
        <ecNumber evidence="7">5.4.99.17</ecNumber>
    </submittedName>
</protein>
<dbReference type="EMBL" id="JBHRVA010000002">
    <property type="protein sequence ID" value="MFC3301945.1"/>
    <property type="molecule type" value="Genomic_DNA"/>
</dbReference>
<reference evidence="8" key="1">
    <citation type="journal article" date="2019" name="Int. J. Syst. Evol. Microbiol.">
        <title>The Global Catalogue of Microorganisms (GCM) 10K type strain sequencing project: providing services to taxonomists for standard genome sequencing and annotation.</title>
        <authorList>
            <consortium name="The Broad Institute Genomics Platform"/>
            <consortium name="The Broad Institute Genome Sequencing Center for Infectious Disease"/>
            <person name="Wu L."/>
            <person name="Ma J."/>
        </authorList>
    </citation>
    <scope>NUCLEOTIDE SEQUENCE [LARGE SCALE GENOMIC DNA]</scope>
    <source>
        <strain evidence="8">KCTC 22245</strain>
    </source>
</reference>
<dbReference type="InterPro" id="IPR032696">
    <property type="entry name" value="SQ_cyclase_C"/>
</dbReference>
<dbReference type="NCBIfam" id="TIGR01787">
    <property type="entry name" value="squalene_cyclas"/>
    <property type="match status" value="1"/>
</dbReference>
<feature type="domain" description="Squalene cyclase C-terminal" evidence="5">
    <location>
        <begin position="315"/>
        <end position="631"/>
    </location>
</feature>
<comment type="pathway">
    <text evidence="1">Secondary metabolite biosynthesis; hopanoid biosynthesis.</text>
</comment>
<organism evidence="7 8">
    <name type="scientific">Parvularcula lutaonensis</name>
    <dbReference type="NCBI Taxonomy" id="491923"/>
    <lineage>
        <taxon>Bacteria</taxon>
        <taxon>Pseudomonadati</taxon>
        <taxon>Pseudomonadota</taxon>
        <taxon>Alphaproteobacteria</taxon>
        <taxon>Parvularculales</taxon>
        <taxon>Parvularculaceae</taxon>
        <taxon>Parvularcula</taxon>
    </lineage>
</organism>
<dbReference type="Proteomes" id="UP001595607">
    <property type="component" value="Unassembled WGS sequence"/>
</dbReference>
<comment type="caution">
    <text evidence="7">The sequence shown here is derived from an EMBL/GenBank/DDBJ whole genome shotgun (WGS) entry which is preliminary data.</text>
</comment>
<dbReference type="Pfam" id="PF13243">
    <property type="entry name" value="SQHop_cyclase_C"/>
    <property type="match status" value="1"/>
</dbReference>
<gene>
    <name evidence="7" type="primary">shc</name>
    <name evidence="7" type="ORF">ACFONP_04295</name>
</gene>
<keyword evidence="8" id="KW-1185">Reference proteome</keyword>
<dbReference type="InterPro" id="IPR008930">
    <property type="entry name" value="Terpenoid_cyclase/PrenylTrfase"/>
</dbReference>
<comment type="similarity">
    <text evidence="2">Belongs to the terpene cyclase/mutase family.</text>
</comment>
<accession>A0ABV7M919</accession>
<evidence type="ECO:0000259" key="5">
    <source>
        <dbReference type="Pfam" id="PF13243"/>
    </source>
</evidence>
<sequence>MVSLTEGAARAADSHRQLIDEQVEKLFAMRKDDGHIVFELEADATIPSEYVLLLRFLGEEEPEEEEGIRRYLLAGQKNNGSWPLFTGGAGDLSATVKAYWALKICGEDPDSEPMIRARTWILSKGGASKANVFTRYALALFGHIPWRGCPAMPVEVMHLPRWFPFHTTKIAYWSRTVMIPLLVLAAKKARAADCSTRLDELFITPPHEEKVWQTNPNKTAVGNVFLAIDKVLHAVEPAVPQKLREPAIRQAEEFVVKRLNGEDGLGAIYPAMANAVMMMRALGYPDDDPRMRVARKSIDRLKVWRGDQLYLQPCLSPVWDTGLSAHALLESGAKDDPRLEQMLDWLKKRQILDHHGDWTIRRPHVRPGGWAFQYENPDYPDVDDTAVVAMAMHRQGSEKYAENVERACEWIAGMQSASGGWGAFEPENEHFYLNAIPFADHGALLDPPTVDVTARCIGCLSQVDPVKYAENIERGLTYLKKEQLPDGSWFGRWGANYIYGTWSVLVCLEQAGVDMREPWVARAAAFLKSRQNPDGGWGEGLESYADPGRGDEVPSTASQTAWALMGLMAAGEVRSKEAERAARWLREAPREEDSPRWEEDLYTGTGFPKVFYLKYHGYAAFFPLWATARYERMVRANDPRQGWGM</sequence>
<keyword evidence="4 7" id="KW-0413">Isomerase</keyword>
<dbReference type="CDD" id="cd02892">
    <property type="entry name" value="SQCY_1"/>
    <property type="match status" value="1"/>
</dbReference>
<evidence type="ECO:0000313" key="8">
    <source>
        <dbReference type="Proteomes" id="UP001595607"/>
    </source>
</evidence>
<proteinExistence type="inferred from homology"/>
<dbReference type="Pfam" id="PF13249">
    <property type="entry name" value="SQHop_cyclase_N"/>
    <property type="match status" value="1"/>
</dbReference>
<feature type="domain" description="Squalene cyclase N-terminal" evidence="6">
    <location>
        <begin position="20"/>
        <end position="305"/>
    </location>
</feature>
<keyword evidence="3" id="KW-0677">Repeat</keyword>
<evidence type="ECO:0000256" key="2">
    <source>
        <dbReference type="ARBA" id="ARBA00009755"/>
    </source>
</evidence>
<dbReference type="GO" id="GO:0051007">
    <property type="term" value="F:squalene-hopene cyclase activity"/>
    <property type="evidence" value="ECO:0007669"/>
    <property type="project" value="UniProtKB-EC"/>
</dbReference>
<dbReference type="SFLD" id="SFLDG01016">
    <property type="entry name" value="Prenyltransferase_Like_2"/>
    <property type="match status" value="1"/>
</dbReference>
<dbReference type="InterPro" id="IPR032697">
    <property type="entry name" value="SQ_cyclase_N"/>
</dbReference>
<dbReference type="Gene3D" id="1.50.10.20">
    <property type="match status" value="2"/>
</dbReference>
<evidence type="ECO:0000256" key="3">
    <source>
        <dbReference type="ARBA" id="ARBA00022737"/>
    </source>
</evidence>